<evidence type="ECO:0000313" key="2">
    <source>
        <dbReference type="EMBL" id="KAG6943518.1"/>
    </source>
</evidence>
<dbReference type="AlphaFoldDB" id="A0A8T1TQQ2"/>
<protein>
    <recommendedName>
        <fullName evidence="1">ZSWIM1/3 RNaseH-like domain-containing protein</fullName>
    </recommendedName>
</protein>
<evidence type="ECO:0000313" key="3">
    <source>
        <dbReference type="Proteomes" id="UP000688947"/>
    </source>
</evidence>
<dbReference type="Pfam" id="PF21056">
    <property type="entry name" value="ZSWIM1-3_RNaseH-like"/>
    <property type="match status" value="1"/>
</dbReference>
<sequence length="64" mass="7490">HHSLKTDKRAEPLRLAIAPFTTNNPSLYGVRWVDKDFTEISVFIEELPEARILLCQFHTIRIIQ</sequence>
<evidence type="ECO:0000259" key="1">
    <source>
        <dbReference type="Pfam" id="PF21056"/>
    </source>
</evidence>
<dbReference type="EMBL" id="JAENGZ010002510">
    <property type="protein sequence ID" value="KAG6943518.1"/>
    <property type="molecule type" value="Genomic_DNA"/>
</dbReference>
<dbReference type="OrthoDB" id="115059at2759"/>
<accession>A0A8T1TQQ2</accession>
<reference evidence="2" key="1">
    <citation type="submission" date="2021-01" db="EMBL/GenBank/DDBJ databases">
        <title>Phytophthora aleatoria, a newly-described species from Pinus radiata is distinct from Phytophthora cactorum isolates based on comparative genomics.</title>
        <authorList>
            <person name="Mcdougal R."/>
            <person name="Panda P."/>
            <person name="Williams N."/>
            <person name="Studholme D.J."/>
        </authorList>
    </citation>
    <scope>NUCLEOTIDE SEQUENCE</scope>
    <source>
        <strain evidence="2">NZFS 3830</strain>
    </source>
</reference>
<feature type="non-terminal residue" evidence="2">
    <location>
        <position position="1"/>
    </location>
</feature>
<dbReference type="Proteomes" id="UP000688947">
    <property type="component" value="Unassembled WGS sequence"/>
</dbReference>
<gene>
    <name evidence="2" type="ORF">JG687_00018406</name>
</gene>
<name>A0A8T1TQQ2_9STRA</name>
<organism evidence="2 3">
    <name type="scientific">Phytophthora cactorum</name>
    <dbReference type="NCBI Taxonomy" id="29920"/>
    <lineage>
        <taxon>Eukaryota</taxon>
        <taxon>Sar</taxon>
        <taxon>Stramenopiles</taxon>
        <taxon>Oomycota</taxon>
        <taxon>Peronosporomycetes</taxon>
        <taxon>Peronosporales</taxon>
        <taxon>Peronosporaceae</taxon>
        <taxon>Phytophthora</taxon>
    </lineage>
</organism>
<feature type="domain" description="ZSWIM1/3 RNaseH-like" evidence="1">
    <location>
        <begin position="1"/>
        <end position="53"/>
    </location>
</feature>
<dbReference type="InterPro" id="IPR048324">
    <property type="entry name" value="ZSWIM1-3_RNaseH-like"/>
</dbReference>
<comment type="caution">
    <text evidence="2">The sequence shown here is derived from an EMBL/GenBank/DDBJ whole genome shotgun (WGS) entry which is preliminary data.</text>
</comment>
<proteinExistence type="predicted"/>